<feature type="compositionally biased region" description="Low complexity" evidence="17">
    <location>
        <begin position="658"/>
        <end position="673"/>
    </location>
</feature>
<dbReference type="InterPro" id="IPR035892">
    <property type="entry name" value="C2_domain_sf"/>
</dbReference>
<dbReference type="PROSITE" id="PS00108">
    <property type="entry name" value="PROTEIN_KINASE_ST"/>
    <property type="match status" value="1"/>
</dbReference>
<evidence type="ECO:0000256" key="9">
    <source>
        <dbReference type="ARBA" id="ARBA00022777"/>
    </source>
</evidence>
<dbReference type="InterPro" id="IPR000961">
    <property type="entry name" value="AGC-kinase_C"/>
</dbReference>
<dbReference type="PROSITE" id="PS50011">
    <property type="entry name" value="PROTEIN_KINASE_DOM"/>
    <property type="match status" value="1"/>
</dbReference>
<dbReference type="CDD" id="cd05589">
    <property type="entry name" value="STKc_PKN"/>
    <property type="match status" value="1"/>
</dbReference>
<dbReference type="PROSITE" id="PS00479">
    <property type="entry name" value="ZF_DAG_PE_1"/>
    <property type="match status" value="2"/>
</dbReference>
<dbReference type="PANTHER" id="PTHR24351">
    <property type="entry name" value="RIBOSOMAL PROTEIN S6 KINASE"/>
    <property type="match status" value="1"/>
</dbReference>
<evidence type="ECO:0000259" key="20">
    <source>
        <dbReference type="PROSITE" id="PS50081"/>
    </source>
</evidence>
<dbReference type="eggNOG" id="KOG0694">
    <property type="taxonomic scope" value="Eukaryota"/>
</dbReference>
<dbReference type="GO" id="GO:0008270">
    <property type="term" value="F:zinc ion binding"/>
    <property type="evidence" value="ECO:0007669"/>
    <property type="project" value="UniProtKB-KW"/>
</dbReference>
<evidence type="ECO:0000256" key="16">
    <source>
        <dbReference type="SAM" id="Coils"/>
    </source>
</evidence>
<feature type="region of interest" description="Disordered" evidence="17">
    <location>
        <begin position="1"/>
        <end position="66"/>
    </location>
</feature>
<feature type="domain" description="AGC-kinase C-terminal" evidence="21">
    <location>
        <begin position="1226"/>
        <end position="1297"/>
    </location>
</feature>
<dbReference type="Pfam" id="PF00069">
    <property type="entry name" value="Pkinase"/>
    <property type="match status" value="1"/>
</dbReference>
<dbReference type="InterPro" id="IPR017441">
    <property type="entry name" value="Protein_kinase_ATP_BS"/>
</dbReference>
<dbReference type="Pfam" id="PF02185">
    <property type="entry name" value="HR1"/>
    <property type="match status" value="1"/>
</dbReference>
<comment type="catalytic activity">
    <reaction evidence="12">
        <text>L-threonyl-[protein] + ATP = O-phospho-L-threonyl-[protein] + ADP + H(+)</text>
        <dbReference type="Rhea" id="RHEA:46608"/>
        <dbReference type="Rhea" id="RHEA-COMP:11060"/>
        <dbReference type="Rhea" id="RHEA-COMP:11605"/>
        <dbReference type="ChEBI" id="CHEBI:15378"/>
        <dbReference type="ChEBI" id="CHEBI:30013"/>
        <dbReference type="ChEBI" id="CHEBI:30616"/>
        <dbReference type="ChEBI" id="CHEBI:61977"/>
        <dbReference type="ChEBI" id="CHEBI:456216"/>
        <dbReference type="EC" id="2.7.11.13"/>
    </reaction>
</comment>
<dbReference type="PROSITE" id="PS50004">
    <property type="entry name" value="C2"/>
    <property type="match status" value="1"/>
</dbReference>
<dbReference type="Gene3D" id="1.10.510.10">
    <property type="entry name" value="Transferase(Phosphotransferase) domain 1"/>
    <property type="match status" value="1"/>
</dbReference>
<evidence type="ECO:0000256" key="3">
    <source>
        <dbReference type="ARBA" id="ARBA00022527"/>
    </source>
</evidence>
<evidence type="ECO:0000256" key="7">
    <source>
        <dbReference type="ARBA" id="ARBA00022741"/>
    </source>
</evidence>
<keyword evidence="7 15" id="KW-0547">Nucleotide-binding</keyword>
<dbReference type="InterPro" id="IPR002219">
    <property type="entry name" value="PKC_DAG/PE"/>
</dbReference>
<feature type="compositionally biased region" description="Polar residues" evidence="17">
    <location>
        <begin position="639"/>
        <end position="650"/>
    </location>
</feature>
<protein>
    <recommendedName>
        <fullName evidence="2">protein kinase C</fullName>
        <ecNumber evidence="2">2.7.11.13</ecNumber>
    </recommendedName>
</protein>
<feature type="domain" description="Protein kinase" evidence="19">
    <location>
        <begin position="966"/>
        <end position="1225"/>
    </location>
</feature>
<keyword evidence="24" id="KW-1185">Reference proteome</keyword>
<evidence type="ECO:0000313" key="24">
    <source>
        <dbReference type="Proteomes" id="UP000008743"/>
    </source>
</evidence>
<evidence type="ECO:0000256" key="13">
    <source>
        <dbReference type="ARBA" id="ARBA00047470"/>
    </source>
</evidence>
<dbReference type="InterPro" id="IPR011072">
    <property type="entry name" value="HR1_rho-bd"/>
</dbReference>
<keyword evidence="9 23" id="KW-0418">Kinase</keyword>
<evidence type="ECO:0000256" key="14">
    <source>
        <dbReference type="PROSITE-ProRule" id="PRU01207"/>
    </source>
</evidence>
<feature type="domain" description="Phorbol-ester/DAG-type" evidence="20">
    <location>
        <begin position="688"/>
        <end position="738"/>
    </location>
</feature>
<dbReference type="OrthoDB" id="63267at2759"/>
<evidence type="ECO:0000256" key="6">
    <source>
        <dbReference type="ARBA" id="ARBA00022723"/>
    </source>
</evidence>
<dbReference type="SMART" id="SM00742">
    <property type="entry name" value="Hr1"/>
    <property type="match status" value="2"/>
</dbReference>
<keyword evidence="4" id="KW-0597">Phosphoprotein</keyword>
<dbReference type="InterPro" id="IPR017892">
    <property type="entry name" value="Pkinase_C"/>
</dbReference>
<evidence type="ECO:0000259" key="22">
    <source>
        <dbReference type="PROSITE" id="PS51860"/>
    </source>
</evidence>
<keyword evidence="10" id="KW-0862">Zinc</keyword>
<dbReference type="InterPro" id="IPR000719">
    <property type="entry name" value="Prot_kinase_dom"/>
</dbReference>
<keyword evidence="8" id="KW-0863">Zinc-finger</keyword>
<evidence type="ECO:0000259" key="21">
    <source>
        <dbReference type="PROSITE" id="PS51285"/>
    </source>
</evidence>
<dbReference type="SMART" id="SM00109">
    <property type="entry name" value="C1"/>
    <property type="match status" value="2"/>
</dbReference>
<feature type="coiled-coil region" evidence="16">
    <location>
        <begin position="817"/>
        <end position="852"/>
    </location>
</feature>
<evidence type="ECO:0000256" key="17">
    <source>
        <dbReference type="SAM" id="MobiDB-lite"/>
    </source>
</evidence>
<accession>A0A0D2X5R8</accession>
<dbReference type="GO" id="GO:0106310">
    <property type="term" value="F:protein serine kinase activity"/>
    <property type="evidence" value="ECO:0007669"/>
    <property type="project" value="RHEA"/>
</dbReference>
<dbReference type="PROSITE" id="PS51285">
    <property type="entry name" value="AGC_KINASE_CTER"/>
    <property type="match status" value="1"/>
</dbReference>
<dbReference type="CDD" id="cd00089">
    <property type="entry name" value="HR1"/>
    <property type="match status" value="1"/>
</dbReference>
<dbReference type="InterPro" id="IPR036274">
    <property type="entry name" value="HR1_rpt_sf"/>
</dbReference>
<dbReference type="Gene3D" id="3.30.60.20">
    <property type="match status" value="2"/>
</dbReference>
<name>A0A0D2X5R8_CAPO3</name>
<keyword evidence="5" id="KW-0808">Transferase</keyword>
<dbReference type="CDD" id="cd20822">
    <property type="entry name" value="C1_ScPKC1-like_rpt1"/>
    <property type="match status" value="1"/>
</dbReference>
<evidence type="ECO:0000313" key="23">
    <source>
        <dbReference type="EMBL" id="KJE98284.1"/>
    </source>
</evidence>
<feature type="domain" description="Phorbol-ester/DAG-type" evidence="20">
    <location>
        <begin position="552"/>
        <end position="602"/>
    </location>
</feature>
<dbReference type="Pfam" id="PF00130">
    <property type="entry name" value="C1_1"/>
    <property type="match status" value="2"/>
</dbReference>
<evidence type="ECO:0000256" key="15">
    <source>
        <dbReference type="PROSITE-ProRule" id="PRU10141"/>
    </source>
</evidence>
<feature type="region of interest" description="Disordered" evidence="17">
    <location>
        <begin position="888"/>
        <end position="940"/>
    </location>
</feature>
<dbReference type="EMBL" id="KE346378">
    <property type="protein sequence ID" value="KJE98284.1"/>
    <property type="molecule type" value="Genomic_DNA"/>
</dbReference>
<dbReference type="PROSITE" id="PS00107">
    <property type="entry name" value="PROTEIN_KINASE_ATP"/>
    <property type="match status" value="1"/>
</dbReference>
<evidence type="ECO:0000256" key="11">
    <source>
        <dbReference type="ARBA" id="ARBA00022840"/>
    </source>
</evidence>
<dbReference type="SMART" id="SM00220">
    <property type="entry name" value="S_TKc"/>
    <property type="match status" value="1"/>
</dbReference>
<dbReference type="Gene3D" id="2.60.40.150">
    <property type="entry name" value="C2 domain"/>
    <property type="match status" value="1"/>
</dbReference>
<dbReference type="InterPro" id="IPR000008">
    <property type="entry name" value="C2_dom"/>
</dbReference>
<evidence type="ECO:0000259" key="19">
    <source>
        <dbReference type="PROSITE" id="PS50011"/>
    </source>
</evidence>
<dbReference type="Pfam" id="PF00433">
    <property type="entry name" value="Pkinase_C"/>
    <property type="match status" value="1"/>
</dbReference>
<dbReference type="SMART" id="SM00239">
    <property type="entry name" value="C2"/>
    <property type="match status" value="1"/>
</dbReference>
<feature type="domain" description="REM-1" evidence="22">
    <location>
        <begin position="57"/>
        <end position="136"/>
    </location>
</feature>
<dbReference type="SUPFAM" id="SSF49562">
    <property type="entry name" value="C2 domain (Calcium/lipid-binding domain, CaLB)"/>
    <property type="match status" value="1"/>
</dbReference>
<dbReference type="EC" id="2.7.11.13" evidence="2"/>
<comment type="catalytic activity">
    <reaction evidence="13">
        <text>L-seryl-[protein] + ATP = O-phospho-L-seryl-[protein] + ADP + H(+)</text>
        <dbReference type="Rhea" id="RHEA:17989"/>
        <dbReference type="Rhea" id="RHEA-COMP:9863"/>
        <dbReference type="Rhea" id="RHEA-COMP:11604"/>
        <dbReference type="ChEBI" id="CHEBI:15378"/>
        <dbReference type="ChEBI" id="CHEBI:29999"/>
        <dbReference type="ChEBI" id="CHEBI:30616"/>
        <dbReference type="ChEBI" id="CHEBI:83421"/>
        <dbReference type="ChEBI" id="CHEBI:456216"/>
        <dbReference type="EC" id="2.7.11.13"/>
    </reaction>
</comment>
<evidence type="ECO:0000256" key="8">
    <source>
        <dbReference type="ARBA" id="ARBA00022771"/>
    </source>
</evidence>
<dbReference type="InterPro" id="IPR046349">
    <property type="entry name" value="C1-like_sf"/>
</dbReference>
<dbReference type="GO" id="GO:0005524">
    <property type="term" value="F:ATP binding"/>
    <property type="evidence" value="ECO:0007669"/>
    <property type="project" value="UniProtKB-UniRule"/>
</dbReference>
<comment type="similarity">
    <text evidence="1">Belongs to the protein kinase superfamily. AGC Ser/Thr protein kinase family. PKC subfamily.</text>
</comment>
<feature type="binding site" evidence="15">
    <location>
        <position position="995"/>
    </location>
    <ligand>
        <name>ATP</name>
        <dbReference type="ChEBI" id="CHEBI:30616"/>
    </ligand>
</feature>
<dbReference type="STRING" id="595528.A0A0D2X5R8"/>
<evidence type="ECO:0000259" key="18">
    <source>
        <dbReference type="PROSITE" id="PS50004"/>
    </source>
</evidence>
<dbReference type="InterPro" id="IPR008271">
    <property type="entry name" value="Ser/Thr_kinase_AS"/>
</dbReference>
<organism evidence="23 24">
    <name type="scientific">Capsaspora owczarzaki (strain ATCC 30864)</name>
    <dbReference type="NCBI Taxonomy" id="595528"/>
    <lineage>
        <taxon>Eukaryota</taxon>
        <taxon>Filasterea</taxon>
        <taxon>Capsaspora</taxon>
    </lineage>
</organism>
<dbReference type="SUPFAM" id="SSF46585">
    <property type="entry name" value="HR1 repeat"/>
    <property type="match status" value="1"/>
</dbReference>
<evidence type="ECO:0000256" key="5">
    <source>
        <dbReference type="ARBA" id="ARBA00022679"/>
    </source>
</evidence>
<keyword evidence="6" id="KW-0479">Metal-binding</keyword>
<dbReference type="Pfam" id="PF00168">
    <property type="entry name" value="C2"/>
    <property type="match status" value="1"/>
</dbReference>
<dbReference type="SUPFAM" id="SSF56112">
    <property type="entry name" value="Protein kinase-like (PK-like)"/>
    <property type="match status" value="1"/>
</dbReference>
<dbReference type="SUPFAM" id="SSF57889">
    <property type="entry name" value="Cysteine-rich domain"/>
    <property type="match status" value="2"/>
</dbReference>
<dbReference type="InterPro" id="IPR011009">
    <property type="entry name" value="Kinase-like_dom_sf"/>
</dbReference>
<keyword evidence="14 16" id="KW-0175">Coiled coil</keyword>
<proteinExistence type="inferred from homology"/>
<dbReference type="InParanoid" id="A0A0D2X5R8"/>
<feature type="compositionally biased region" description="Low complexity" evidence="17">
    <location>
        <begin position="19"/>
        <end position="48"/>
    </location>
</feature>
<dbReference type="PhylomeDB" id="A0A0D2X5R8"/>
<dbReference type="Gene3D" id="1.10.287.160">
    <property type="entry name" value="HR1 repeat"/>
    <property type="match status" value="1"/>
</dbReference>
<evidence type="ECO:0000256" key="12">
    <source>
        <dbReference type="ARBA" id="ARBA00047272"/>
    </source>
</evidence>
<feature type="compositionally biased region" description="Basic and acidic residues" evidence="17">
    <location>
        <begin position="1"/>
        <end position="13"/>
    </location>
</feature>
<sequence length="1303" mass="140558">MARRATGDLDTMKRVRMAGGTSSDLDHSSSPNSSSGGFGGSSPSLPQSASMNDLDRTSASTSTVTVDTAKIEELKRELEVEEKVKVGAEKLLRAYEADSKTSKKKRGEAQLRYREASNRVDYLQMEILRYQSPKSSRLGQEKMPLEDKIADLERRIGIEQLLLTGVSKMMEVYDTSAPAASTPAGTAAANNNNNSSSNNGSTVWYAGSATATGSNSASASATPSPSTPSGGSGSSSSSSSGGAGASSSTWSNSGTSSVVMSRQEVQAKLNESTQKIELFRTALARYKTLYSASNAGSNPNLNMSIGPSSGAALAAMLASSSAPILPPQATHAHIRSVSEDDAGGLSTSLAHPPAASSSLVALASPGSPVASPAPNRRRIGSDAQLLSTSATHAAGVGAAVAAASRHALKALTGRLQIRVISAADLIEAERATKSDQHIVIRIDNEIKARTKAKKGSRPVWNEDFGIRITKAKELEVNCYVGGDTGTLCGFLVIKLETILDNEVHDAWLDFEPRGKLHIQVVFRAPSLHEKEVKAQIQRRKAVTVRKSYDGNGHKFVSTVFYSISKCAHCSEGLLGAGRRGYQCELCGFTCHKHCYSQVVTPCTPFKKPVSPGTRRRRKSFGQDRKSAPMAVQAALNAADQVSTPTSSSSGLPALGDKNAASGSSSSTPNTSAGEGNDTNEQPNWTHIPHMFKVFFAFKPGFCCHCGSLVVGIRRQGLKCEDCGLVCHKRCEKYVPDFCGMSMELALSLAEFERTLAAQANVSHLAEVNQQHAREMAEMEAERSRKATQQAAAQQAATQAAQAAEAAAEAHAATVAAAKAAAQAAADAEQAAKRLLQEQEERAQQQRAIAAQQALLDQQPPLIATVHSAKMVHVDTHSSSAAAALVASLAPSTQESNRPRSVVTFEETKSNSFNKALSPATAAGDLPPNVTPKPATKRSSFTPVDFHQQSAQAKAASAATHLSVDDFEMLSVLGKGHFGKVMLAENRKTKDVVAIKALKKCDVLARDEVESIATEKNIFMLVSRAKHPFLVNLYGCFQTPEYLCFVMEFATGGDLMMHIHEEIFDEERARYYASEVILGLEYLHDHGVIYRDLKLDNLLLDKDGHVKIADFGLCKENMFHGTRTSTFCGTPEFIAPEVLQDNDYTRAVDWWALGVLMFEMMVGESPFPGDDEEEIFDAILNDEVTYPYWLSIDATSVIRRLLVKDPEKRLGGSRNDAKDVKLHTFFKDVKWDKLLAKEIPPPFRPRIKSPKDTSNFDKEFTSEIPRLSPIEGRTLDQWDQAEFTNFSYTAPSVVDPRHPSSTIV</sequence>
<dbReference type="Gene3D" id="3.30.200.20">
    <property type="entry name" value="Phosphorylase Kinase, domain 1"/>
    <property type="match status" value="1"/>
</dbReference>
<evidence type="ECO:0000256" key="4">
    <source>
        <dbReference type="ARBA" id="ARBA00022553"/>
    </source>
</evidence>
<feature type="domain" description="C2" evidence="18">
    <location>
        <begin position="395"/>
        <end position="508"/>
    </location>
</feature>
<feature type="compositionally biased region" description="Low complexity" evidence="17">
    <location>
        <begin position="57"/>
        <end position="66"/>
    </location>
</feature>
<dbReference type="GO" id="GO:0007165">
    <property type="term" value="P:signal transduction"/>
    <property type="evidence" value="ECO:0007669"/>
    <property type="project" value="InterPro"/>
</dbReference>
<dbReference type="SMART" id="SM00133">
    <property type="entry name" value="S_TK_X"/>
    <property type="match status" value="1"/>
</dbReference>
<reference evidence="24" key="1">
    <citation type="submission" date="2011-02" db="EMBL/GenBank/DDBJ databases">
        <title>The Genome Sequence of Capsaspora owczarzaki ATCC 30864.</title>
        <authorList>
            <person name="Russ C."/>
            <person name="Cuomo C."/>
            <person name="Burger G."/>
            <person name="Gray M.W."/>
            <person name="Holland P.W.H."/>
            <person name="King N."/>
            <person name="Lang F.B.F."/>
            <person name="Roger A.J."/>
            <person name="Ruiz-Trillo I."/>
            <person name="Young S.K."/>
            <person name="Zeng Q."/>
            <person name="Gargeya S."/>
            <person name="Alvarado L."/>
            <person name="Berlin A."/>
            <person name="Chapman S.B."/>
            <person name="Chen Z."/>
            <person name="Freedman E."/>
            <person name="Gellesch M."/>
            <person name="Goldberg J."/>
            <person name="Griggs A."/>
            <person name="Gujja S."/>
            <person name="Heilman E."/>
            <person name="Heiman D."/>
            <person name="Howarth C."/>
            <person name="Mehta T."/>
            <person name="Neiman D."/>
            <person name="Pearson M."/>
            <person name="Roberts A."/>
            <person name="Saif S."/>
            <person name="Shea T."/>
            <person name="Shenoy N."/>
            <person name="Sisk P."/>
            <person name="Stolte C."/>
            <person name="Sykes S."/>
            <person name="White J."/>
            <person name="Yandava C."/>
            <person name="Haas B."/>
            <person name="Nusbaum C."/>
            <person name="Birren B."/>
        </authorList>
    </citation>
    <scope>NUCLEOTIDE SEQUENCE</scope>
    <source>
        <strain evidence="24">ATCC 30864</strain>
    </source>
</reference>
<dbReference type="GO" id="GO:0004697">
    <property type="term" value="F:diacylglycerol-dependent serine/threonine kinase activity"/>
    <property type="evidence" value="ECO:0007669"/>
    <property type="project" value="UniProtKB-EC"/>
</dbReference>
<dbReference type="FunCoup" id="A0A0D2X5R8">
    <property type="interactions" value="221"/>
</dbReference>
<feature type="region of interest" description="Disordered" evidence="17">
    <location>
        <begin position="214"/>
        <end position="256"/>
    </location>
</feature>
<evidence type="ECO:0000256" key="2">
    <source>
        <dbReference type="ARBA" id="ARBA00012429"/>
    </source>
</evidence>
<keyword evidence="11 15" id="KW-0067">ATP-binding</keyword>
<evidence type="ECO:0000256" key="1">
    <source>
        <dbReference type="ARBA" id="ARBA00005490"/>
    </source>
</evidence>
<dbReference type="FunFam" id="1.10.510.10:FF:000150">
    <property type="entry name" value="Protein kinase C, theta"/>
    <property type="match status" value="1"/>
</dbReference>
<dbReference type="FunFam" id="3.30.200.20:FF:000058">
    <property type="entry name" value="Putative serine/threonine-protein kinase N2"/>
    <property type="match status" value="1"/>
</dbReference>
<gene>
    <name evidence="23" type="ORF">CAOG_008272</name>
</gene>
<feature type="coiled-coil region" evidence="16">
    <location>
        <begin position="761"/>
        <end position="788"/>
    </location>
</feature>
<evidence type="ECO:0000256" key="10">
    <source>
        <dbReference type="ARBA" id="ARBA00022833"/>
    </source>
</evidence>
<feature type="region of interest" description="Disordered" evidence="17">
    <location>
        <begin position="606"/>
        <end position="683"/>
    </location>
</feature>
<dbReference type="PROSITE" id="PS51860">
    <property type="entry name" value="REM_1"/>
    <property type="match status" value="1"/>
</dbReference>
<feature type="region of interest" description="Disordered" evidence="17">
    <location>
        <begin position="178"/>
        <end position="201"/>
    </location>
</feature>
<dbReference type="Proteomes" id="UP000008743">
    <property type="component" value="Unassembled WGS sequence"/>
</dbReference>
<dbReference type="PROSITE" id="PS50081">
    <property type="entry name" value="ZF_DAG_PE_2"/>
    <property type="match status" value="2"/>
</dbReference>
<keyword evidence="3" id="KW-0723">Serine/threonine-protein kinase</keyword>